<dbReference type="KEGG" id="vg:5658965"/>
<dbReference type="Proteomes" id="UP000202419">
    <property type="component" value="Segment"/>
</dbReference>
<organism evidence="1 2">
    <name type="scientific">Paramecium bursaria Chlorella virus NY2A</name>
    <name type="common">PBCV-NY2A</name>
    <dbReference type="NCBI Taxonomy" id="46021"/>
    <lineage>
        <taxon>Viruses</taxon>
        <taxon>Varidnaviria</taxon>
        <taxon>Bamfordvirae</taxon>
        <taxon>Nucleocytoviricota</taxon>
        <taxon>Megaviricetes</taxon>
        <taxon>Algavirales</taxon>
        <taxon>Phycodnaviridae</taxon>
        <taxon>Chlorovirus</taxon>
        <taxon>Chlorovirus americanus</taxon>
    </lineage>
</organism>
<organismHost>
    <name type="scientific">Chlorella</name>
    <dbReference type="NCBI Taxonomy" id="3071"/>
</organismHost>
<proteinExistence type="predicted"/>
<protein>
    <submittedName>
        <fullName evidence="1">Uncharacterized protein b423R</fullName>
    </submittedName>
</protein>
<name>A7IWU8_PBCVN</name>
<dbReference type="GeneID" id="5658965"/>
<gene>
    <name evidence="1" type="primary">b423R</name>
    <name evidence="1" type="ORF">NY2A_b423R</name>
</gene>
<accession>A7IWU8</accession>
<reference evidence="1 2" key="1">
    <citation type="journal article" date="2007" name="Virology">
        <title>Sequence and annotation of the 369-kb NY-2A and the 345-kb AR158 viruses that infect Chlorella NC64A.</title>
        <authorList>
            <person name="Fitzgerald L.A."/>
            <person name="Graves M.V."/>
            <person name="Li X."/>
            <person name="Feldblyum T."/>
            <person name="Nierman W.C."/>
            <person name="Van Etten J.L."/>
        </authorList>
    </citation>
    <scope>NUCLEOTIDE SEQUENCE [LARGE SCALE GENOMIC DNA]</scope>
    <source>
        <strain evidence="1 2">NY-2A</strain>
    </source>
</reference>
<evidence type="ECO:0000313" key="2">
    <source>
        <dbReference type="Proteomes" id="UP000202419"/>
    </source>
</evidence>
<dbReference type="RefSeq" id="YP_001497619.1">
    <property type="nucleotide sequence ID" value="NC_009898.1"/>
</dbReference>
<evidence type="ECO:0000313" key="1">
    <source>
        <dbReference type="EMBL" id="ABT14822.1"/>
    </source>
</evidence>
<keyword evidence="2" id="KW-1185">Reference proteome</keyword>
<sequence>MIFHYVFYILRFGFHDGYSEFFLDVCNVRLRVEFGFDVQHMHLVIFHEIECVRNRDSIGSSDFHTSLISSQTPEAS</sequence>
<dbReference type="EMBL" id="DQ491002">
    <property type="protein sequence ID" value="ABT14822.1"/>
    <property type="molecule type" value="Genomic_DNA"/>
</dbReference>